<comment type="function">
    <text evidence="1 9">May be involved in recombinational repair of damaged DNA.</text>
</comment>
<dbReference type="PROSITE" id="PS00675">
    <property type="entry name" value="SIGMA54_INTERACT_1"/>
    <property type="match status" value="1"/>
</dbReference>
<dbReference type="GO" id="GO:0006281">
    <property type="term" value="P:DNA repair"/>
    <property type="evidence" value="ECO:0007669"/>
    <property type="project" value="UniProtKB-KW"/>
</dbReference>
<organism evidence="12 13">
    <name type="scientific">Candidatus Cryptobacteroides excrementipullorum</name>
    <dbReference type="NCBI Taxonomy" id="2840761"/>
    <lineage>
        <taxon>Bacteria</taxon>
        <taxon>Pseudomonadati</taxon>
        <taxon>Bacteroidota</taxon>
        <taxon>Bacteroidia</taxon>
        <taxon>Bacteroidales</taxon>
        <taxon>Candidatus Cryptobacteroides</taxon>
    </lineage>
</organism>
<dbReference type="InterPro" id="IPR004604">
    <property type="entry name" value="DNA_recomb/repair_RecN"/>
</dbReference>
<feature type="coiled-coil region" evidence="10">
    <location>
        <begin position="335"/>
        <end position="369"/>
    </location>
</feature>
<keyword evidence="6" id="KW-0067">ATP-binding</keyword>
<evidence type="ECO:0000256" key="4">
    <source>
        <dbReference type="ARBA" id="ARBA00022741"/>
    </source>
</evidence>
<dbReference type="GO" id="GO:0043590">
    <property type="term" value="C:bacterial nucleoid"/>
    <property type="evidence" value="ECO:0007669"/>
    <property type="project" value="TreeGrafter"/>
</dbReference>
<dbReference type="GO" id="GO:0005524">
    <property type="term" value="F:ATP binding"/>
    <property type="evidence" value="ECO:0007669"/>
    <property type="project" value="UniProtKB-KW"/>
</dbReference>
<evidence type="ECO:0000256" key="2">
    <source>
        <dbReference type="ARBA" id="ARBA00009441"/>
    </source>
</evidence>
<feature type="domain" description="RecF/RecN/SMC N-terminal" evidence="11">
    <location>
        <begin position="1"/>
        <end position="510"/>
    </location>
</feature>
<evidence type="ECO:0000259" key="11">
    <source>
        <dbReference type="Pfam" id="PF02463"/>
    </source>
</evidence>
<gene>
    <name evidence="12" type="primary">recN</name>
    <name evidence="12" type="ORF">IAB80_01700</name>
</gene>
<reference evidence="12" key="2">
    <citation type="journal article" date="2021" name="PeerJ">
        <title>Extensive microbial diversity within the chicken gut microbiome revealed by metagenomics and culture.</title>
        <authorList>
            <person name="Gilroy R."/>
            <person name="Ravi A."/>
            <person name="Getino M."/>
            <person name="Pursley I."/>
            <person name="Horton D.L."/>
            <person name="Alikhan N.F."/>
            <person name="Baker D."/>
            <person name="Gharbi K."/>
            <person name="Hall N."/>
            <person name="Watson M."/>
            <person name="Adriaenssens E.M."/>
            <person name="Foster-Nyarko E."/>
            <person name="Jarju S."/>
            <person name="Secka A."/>
            <person name="Antonio M."/>
            <person name="Oren A."/>
            <person name="Chaudhuri R.R."/>
            <person name="La Ragione R."/>
            <person name="Hildebrand F."/>
            <person name="Pallen M.J."/>
        </authorList>
    </citation>
    <scope>NUCLEOTIDE SEQUENCE</scope>
    <source>
        <strain evidence="12">2478</strain>
    </source>
</reference>
<dbReference type="InterPro" id="IPR027417">
    <property type="entry name" value="P-loop_NTPase"/>
</dbReference>
<dbReference type="CDD" id="cd03241">
    <property type="entry name" value="ABC_RecN"/>
    <property type="match status" value="2"/>
</dbReference>
<evidence type="ECO:0000256" key="9">
    <source>
        <dbReference type="PIRNR" id="PIRNR003128"/>
    </source>
</evidence>
<feature type="coiled-coil region" evidence="10">
    <location>
        <begin position="192"/>
        <end position="225"/>
    </location>
</feature>
<keyword evidence="5 9" id="KW-0227">DNA damage</keyword>
<evidence type="ECO:0000313" key="13">
    <source>
        <dbReference type="Proteomes" id="UP000823771"/>
    </source>
</evidence>
<dbReference type="Gene3D" id="3.40.50.300">
    <property type="entry name" value="P-loop containing nucleotide triphosphate hydrolases"/>
    <property type="match status" value="2"/>
</dbReference>
<dbReference type="EMBL" id="JADILZ010000018">
    <property type="protein sequence ID" value="MBO8477601.1"/>
    <property type="molecule type" value="Genomic_DNA"/>
</dbReference>
<dbReference type="SUPFAM" id="SSF52540">
    <property type="entry name" value="P-loop containing nucleoside triphosphate hydrolases"/>
    <property type="match status" value="1"/>
</dbReference>
<dbReference type="PANTHER" id="PTHR11059:SF0">
    <property type="entry name" value="DNA REPAIR PROTEIN RECN"/>
    <property type="match status" value="1"/>
</dbReference>
<evidence type="ECO:0000256" key="3">
    <source>
        <dbReference type="ARBA" id="ARBA00021315"/>
    </source>
</evidence>
<keyword evidence="7 9" id="KW-0234">DNA repair</keyword>
<comment type="similarity">
    <text evidence="2 9">Belongs to the RecN family.</text>
</comment>
<dbReference type="InterPro" id="IPR025662">
    <property type="entry name" value="Sigma_54_int_dom_ATP-bd_1"/>
</dbReference>
<dbReference type="GO" id="GO:0006310">
    <property type="term" value="P:DNA recombination"/>
    <property type="evidence" value="ECO:0007669"/>
    <property type="project" value="InterPro"/>
</dbReference>
<reference evidence="12" key="1">
    <citation type="submission" date="2020-10" db="EMBL/GenBank/DDBJ databases">
        <authorList>
            <person name="Gilroy R."/>
        </authorList>
    </citation>
    <scope>NUCLEOTIDE SEQUENCE</scope>
    <source>
        <strain evidence="12">2478</strain>
    </source>
</reference>
<evidence type="ECO:0000256" key="6">
    <source>
        <dbReference type="ARBA" id="ARBA00022840"/>
    </source>
</evidence>
<dbReference type="Proteomes" id="UP000823771">
    <property type="component" value="Unassembled WGS sequence"/>
</dbReference>
<dbReference type="NCBIfam" id="TIGR00634">
    <property type="entry name" value="recN"/>
    <property type="match status" value="1"/>
</dbReference>
<dbReference type="Pfam" id="PF02463">
    <property type="entry name" value="SMC_N"/>
    <property type="match status" value="1"/>
</dbReference>
<keyword evidence="4" id="KW-0547">Nucleotide-binding</keyword>
<evidence type="ECO:0000256" key="10">
    <source>
        <dbReference type="SAM" id="Coils"/>
    </source>
</evidence>
<dbReference type="PIRSF" id="PIRSF003128">
    <property type="entry name" value="RecN"/>
    <property type="match status" value="1"/>
</dbReference>
<dbReference type="PANTHER" id="PTHR11059">
    <property type="entry name" value="DNA REPAIR PROTEIN RECN"/>
    <property type="match status" value="1"/>
</dbReference>
<evidence type="ECO:0000256" key="8">
    <source>
        <dbReference type="ARBA" id="ARBA00033408"/>
    </source>
</evidence>
<name>A0A9D9NL80_9BACT</name>
<evidence type="ECO:0000313" key="12">
    <source>
        <dbReference type="EMBL" id="MBO8477601.1"/>
    </source>
</evidence>
<evidence type="ECO:0000256" key="7">
    <source>
        <dbReference type="ARBA" id="ARBA00023204"/>
    </source>
</evidence>
<comment type="caution">
    <text evidence="12">The sequence shown here is derived from an EMBL/GenBank/DDBJ whole genome shotgun (WGS) entry which is preliminary data.</text>
</comment>
<sequence length="558" mass="60626">MLKRLHVKNYVLIDSLDIEFPEGLVIITGQTGAGKSIITGALSVALGAKADASLIGASADNCVIEAEFIADPEDAHLKALFDEQGIDWDGGDMTVRRVISRSGRSRAFLDDFPVSLQVLSSISSRLLDVHSQHQTLMLSDRKFQLSVLDSFAGNDGLLKDYREAWTRYNSLISELDGVSASIEKALAEKEYKEALFRQLDQARLREGELEELEAEQKRLSNAEEIKSVLCSVESKFSGGFDDESRSLSSSLKEAEKGISKISGFIPEVSGLAARIESCRLELDDIYAEVSGINASVDVSPERLQAVDDRISLIYGLLQRHSCRDVSELVAIRDSLSDSISGITSLEERKEELERQLKEAAEDMHSKAVSLHRARAGAAASLSGAIQDRLHFLELPFAVFRVDVTDTGLSSTGSDTVTFLFSSTGKDPVDVARCASGGELSRIMLSLKAIMSQYRNMPTMIFDEIDTGVSGSVADKMGTMICEMGRNMQVFAITHLPQVAAKGSAHYLVSKTVDPSSSRAETTIKRLSDEQRVLEVARMLSGSALTDAAIANAKALLKG</sequence>
<keyword evidence="10" id="KW-0175">Coiled coil</keyword>
<accession>A0A9D9NL80</accession>
<evidence type="ECO:0000256" key="5">
    <source>
        <dbReference type="ARBA" id="ARBA00022763"/>
    </source>
</evidence>
<dbReference type="GO" id="GO:0009432">
    <property type="term" value="P:SOS response"/>
    <property type="evidence" value="ECO:0007669"/>
    <property type="project" value="TreeGrafter"/>
</dbReference>
<protein>
    <recommendedName>
        <fullName evidence="3 9">DNA repair protein RecN</fullName>
    </recommendedName>
    <alternativeName>
        <fullName evidence="8 9">Recombination protein N</fullName>
    </alternativeName>
</protein>
<evidence type="ECO:0000256" key="1">
    <source>
        <dbReference type="ARBA" id="ARBA00003618"/>
    </source>
</evidence>
<dbReference type="AlphaFoldDB" id="A0A9D9NL80"/>
<proteinExistence type="inferred from homology"/>
<dbReference type="InterPro" id="IPR003395">
    <property type="entry name" value="RecF/RecN/SMC_N"/>
</dbReference>